<proteinExistence type="predicted"/>
<dbReference type="AlphaFoldDB" id="A0ABD3GVE4"/>
<sequence>MRQPIEFPDQEVRIKRAQESRETISPRAEARARAEAKTREDAARVEEAVARAKEEAEASILPNNIYKRKQFISPMDTRKSVGAALLKTPDKSTKFVIVSDEGEDGTAVVVEQEKEKLSLEEEELEDEELNDNTPPLERQYLE</sequence>
<comment type="caution">
    <text evidence="2">The sequence shown here is derived from an EMBL/GenBank/DDBJ whole genome shotgun (WGS) entry which is preliminary data.</text>
</comment>
<dbReference type="EMBL" id="JBJQOH010000006">
    <property type="protein sequence ID" value="KAL3682546.1"/>
    <property type="molecule type" value="Genomic_DNA"/>
</dbReference>
<feature type="region of interest" description="Disordered" evidence="1">
    <location>
        <begin position="16"/>
        <end position="40"/>
    </location>
</feature>
<evidence type="ECO:0000313" key="3">
    <source>
        <dbReference type="Proteomes" id="UP001633002"/>
    </source>
</evidence>
<reference evidence="2 3" key="1">
    <citation type="submission" date="2024-09" db="EMBL/GenBank/DDBJ databases">
        <title>Chromosome-scale assembly of Riccia sorocarpa.</title>
        <authorList>
            <person name="Paukszto L."/>
        </authorList>
    </citation>
    <scope>NUCLEOTIDE SEQUENCE [LARGE SCALE GENOMIC DNA]</scope>
    <source>
        <strain evidence="2">LP-2024</strain>
        <tissue evidence="2">Aerial parts of the thallus</tissue>
    </source>
</reference>
<organism evidence="2 3">
    <name type="scientific">Riccia sorocarpa</name>
    <dbReference type="NCBI Taxonomy" id="122646"/>
    <lineage>
        <taxon>Eukaryota</taxon>
        <taxon>Viridiplantae</taxon>
        <taxon>Streptophyta</taxon>
        <taxon>Embryophyta</taxon>
        <taxon>Marchantiophyta</taxon>
        <taxon>Marchantiopsida</taxon>
        <taxon>Marchantiidae</taxon>
        <taxon>Marchantiales</taxon>
        <taxon>Ricciaceae</taxon>
        <taxon>Riccia</taxon>
    </lineage>
</organism>
<keyword evidence="3" id="KW-1185">Reference proteome</keyword>
<accession>A0ABD3GVE4</accession>
<evidence type="ECO:0000313" key="2">
    <source>
        <dbReference type="EMBL" id="KAL3682546.1"/>
    </source>
</evidence>
<name>A0ABD3GVE4_9MARC</name>
<evidence type="ECO:0000256" key="1">
    <source>
        <dbReference type="SAM" id="MobiDB-lite"/>
    </source>
</evidence>
<dbReference type="Proteomes" id="UP001633002">
    <property type="component" value="Unassembled WGS sequence"/>
</dbReference>
<feature type="compositionally biased region" description="Acidic residues" evidence="1">
    <location>
        <begin position="120"/>
        <end position="130"/>
    </location>
</feature>
<protein>
    <submittedName>
        <fullName evidence="2">Uncharacterized protein</fullName>
    </submittedName>
</protein>
<gene>
    <name evidence="2" type="ORF">R1sor_000568</name>
</gene>
<feature type="region of interest" description="Disordered" evidence="1">
    <location>
        <begin position="114"/>
        <end position="142"/>
    </location>
</feature>